<reference evidence="2" key="1">
    <citation type="submission" date="2024-03" db="EMBL/GenBank/DDBJ databases">
        <title>Diverse circular DNA viruses in blood, oral, and fecal samples of captive lemurs.</title>
        <authorList>
            <person name="Paietta E.N."/>
            <person name="Kraberger S."/>
            <person name="Lund M.C."/>
            <person name="Custer J.M."/>
            <person name="Vargas K.M."/>
            <person name="Ehmke E.E."/>
            <person name="Yoder A.D."/>
            <person name="Varsani A."/>
        </authorList>
    </citation>
    <scope>NUCLEOTIDE SEQUENCE</scope>
    <source>
        <strain evidence="1">Duke_24FS_142</strain>
        <strain evidence="2">Duke_26_122</strain>
        <strain evidence="3">Duke_29_58</strain>
    </source>
</reference>
<dbReference type="EMBL" id="PP511595">
    <property type="protein sequence ID" value="XCD05691.1"/>
    <property type="molecule type" value="Genomic_DNA"/>
</dbReference>
<evidence type="ECO:0000313" key="2">
    <source>
        <dbReference type="EMBL" id="XCD07253.1"/>
    </source>
</evidence>
<dbReference type="EMBL" id="PP511875">
    <property type="protein sequence ID" value="XCD08240.1"/>
    <property type="molecule type" value="Genomic_DNA"/>
</dbReference>
<dbReference type="EMBL" id="PP511773">
    <property type="protein sequence ID" value="XCD07253.1"/>
    <property type="molecule type" value="Genomic_DNA"/>
</dbReference>
<evidence type="ECO:0000313" key="3">
    <source>
        <dbReference type="EMBL" id="XCD08240.1"/>
    </source>
</evidence>
<evidence type="ECO:0008006" key="4">
    <source>
        <dbReference type="Google" id="ProtNLM"/>
    </source>
</evidence>
<organism evidence="2">
    <name type="scientific">Dulem virus 76</name>
    <dbReference type="NCBI Taxonomy" id="3145787"/>
    <lineage>
        <taxon>Viruses</taxon>
        <taxon>Monodnaviria</taxon>
        <taxon>Sangervirae</taxon>
        <taxon>Phixviricota</taxon>
        <taxon>Malgrandaviricetes</taxon>
        <taxon>Petitvirales</taxon>
        <taxon>Microviridae</taxon>
        <taxon>Microvirus</taxon>
    </lineage>
</organism>
<name>A0AAU8B7P0_9VIRU</name>
<proteinExistence type="predicted"/>
<evidence type="ECO:0000313" key="1">
    <source>
        <dbReference type="EMBL" id="XCD05691.1"/>
    </source>
</evidence>
<protein>
    <recommendedName>
        <fullName evidence="4">Capsid protein</fullName>
    </recommendedName>
</protein>
<accession>A0AAU8B7P0</accession>
<sequence length="51" mass="6109">MARRNSRWQRKFSTFKRKSKGKITLKNHRHAVKPMSGLTSIPLRFRGRRIS</sequence>